<evidence type="ECO:0000256" key="1">
    <source>
        <dbReference type="SAM" id="SignalP"/>
    </source>
</evidence>
<feature type="chain" id="PRO_5035419801" evidence="1">
    <location>
        <begin position="19"/>
        <end position="88"/>
    </location>
</feature>
<accession>A0A8J9YZ03</accession>
<feature type="signal peptide" evidence="1">
    <location>
        <begin position="1"/>
        <end position="18"/>
    </location>
</feature>
<evidence type="ECO:0000313" key="3">
    <source>
        <dbReference type="Proteomes" id="UP000838412"/>
    </source>
</evidence>
<dbReference type="Proteomes" id="UP000838412">
    <property type="component" value="Chromosome 13"/>
</dbReference>
<protein>
    <submittedName>
        <fullName evidence="2">Hypp7233 protein</fullName>
    </submittedName>
</protein>
<evidence type="ECO:0000313" key="2">
    <source>
        <dbReference type="EMBL" id="CAH1244244.1"/>
    </source>
</evidence>
<gene>
    <name evidence="2" type="primary">Hypp7233</name>
    <name evidence="2" type="ORF">BLAG_LOCUS6932</name>
</gene>
<reference evidence="2" key="1">
    <citation type="submission" date="2022-01" db="EMBL/GenBank/DDBJ databases">
        <authorList>
            <person name="Braso-Vives M."/>
        </authorList>
    </citation>
    <scope>NUCLEOTIDE SEQUENCE</scope>
</reference>
<dbReference type="EMBL" id="OV696698">
    <property type="protein sequence ID" value="CAH1244244.1"/>
    <property type="molecule type" value="Genomic_DNA"/>
</dbReference>
<sequence>MKLTVCVLFLGCLVLAAAFPAPREEDLVGDLEDLVDGLEELGVEMEVDMAKRGLRDYRNCIRTECHMYTAGDDDWANCRDTKCAAFKP</sequence>
<dbReference type="AlphaFoldDB" id="A0A8J9YZ03"/>
<organism evidence="2 3">
    <name type="scientific">Branchiostoma lanceolatum</name>
    <name type="common">Common lancelet</name>
    <name type="synonym">Amphioxus lanceolatum</name>
    <dbReference type="NCBI Taxonomy" id="7740"/>
    <lineage>
        <taxon>Eukaryota</taxon>
        <taxon>Metazoa</taxon>
        <taxon>Chordata</taxon>
        <taxon>Cephalochordata</taxon>
        <taxon>Leptocardii</taxon>
        <taxon>Amphioxiformes</taxon>
        <taxon>Branchiostomatidae</taxon>
        <taxon>Branchiostoma</taxon>
    </lineage>
</organism>
<name>A0A8J9YZ03_BRALA</name>
<keyword evidence="3" id="KW-1185">Reference proteome</keyword>
<keyword evidence="1" id="KW-0732">Signal</keyword>
<proteinExistence type="predicted"/>